<comment type="caution">
    <text evidence="1">The sequence shown here is derived from an EMBL/GenBank/DDBJ whole genome shotgun (WGS) entry which is preliminary data.</text>
</comment>
<sequence>MPLDKAPCRLQAMLVRLQKYNSEIGYTPSKNMVLADKLSRAPLATEETNCTGYEQVHLTLAESDSRLPRIRQMFVVNEEMEKLEQQIRNGWPDNARQVSEIIRSYFKVRDESTTETVLCSMENVWLFPELPENSLCKKYTVRTSVCVVVRDAPRIPYTGQA</sequence>
<dbReference type="Proteomes" id="UP000822476">
    <property type="component" value="Unassembled WGS sequence"/>
</dbReference>
<accession>A0A8S9YRK9</accession>
<evidence type="ECO:0000313" key="1">
    <source>
        <dbReference type="EMBL" id="KAF7242064.1"/>
    </source>
</evidence>
<proteinExistence type="predicted"/>
<dbReference type="OrthoDB" id="10053647at2759"/>
<dbReference type="EMBL" id="JTDE01006717">
    <property type="protein sequence ID" value="KAF7242064.1"/>
    <property type="molecule type" value="Genomic_DNA"/>
</dbReference>
<keyword evidence="2" id="KW-1185">Reference proteome</keyword>
<name>A0A8S9YRK9_9TREM</name>
<organism evidence="1 2">
    <name type="scientific">Paragonimus skrjabini miyazakii</name>
    <dbReference type="NCBI Taxonomy" id="59628"/>
    <lineage>
        <taxon>Eukaryota</taxon>
        <taxon>Metazoa</taxon>
        <taxon>Spiralia</taxon>
        <taxon>Lophotrochozoa</taxon>
        <taxon>Platyhelminthes</taxon>
        <taxon>Trematoda</taxon>
        <taxon>Digenea</taxon>
        <taxon>Plagiorchiida</taxon>
        <taxon>Troglotremata</taxon>
        <taxon>Troglotrematidae</taxon>
        <taxon>Paragonimus</taxon>
    </lineage>
</organism>
<gene>
    <name evidence="1" type="ORF">EG68_10326</name>
</gene>
<dbReference type="AlphaFoldDB" id="A0A8S9YRK9"/>
<protein>
    <submittedName>
        <fullName evidence="1">Uncharacterized protein</fullName>
    </submittedName>
</protein>
<evidence type="ECO:0000313" key="2">
    <source>
        <dbReference type="Proteomes" id="UP000822476"/>
    </source>
</evidence>
<reference evidence="1" key="1">
    <citation type="submission" date="2019-07" db="EMBL/GenBank/DDBJ databases">
        <title>Annotation for the trematode Paragonimus miyazaki's.</title>
        <authorList>
            <person name="Choi Y.-J."/>
        </authorList>
    </citation>
    <scope>NUCLEOTIDE SEQUENCE</scope>
    <source>
        <strain evidence="1">Japan</strain>
    </source>
</reference>